<dbReference type="InterPro" id="IPR001279">
    <property type="entry name" value="Metallo-B-lactamas"/>
</dbReference>
<protein>
    <submittedName>
        <fullName evidence="2">Beta-lactamase family protein</fullName>
    </submittedName>
</protein>
<gene>
    <name evidence="2" type="ORF">DES52_1501</name>
</gene>
<dbReference type="OrthoDB" id="9800940at2"/>
<dbReference type="PANTHER" id="PTHR46018">
    <property type="entry name" value="ZINC PHOSPHODIESTERASE ELAC PROTEIN 1"/>
    <property type="match status" value="1"/>
</dbReference>
<name>A0A318RYD4_9DEIO</name>
<feature type="non-terminal residue" evidence="2">
    <location>
        <position position="1"/>
    </location>
</feature>
<dbReference type="EMBL" id="QJSX01000050">
    <property type="protein sequence ID" value="PYE47691.1"/>
    <property type="molecule type" value="Genomic_DNA"/>
</dbReference>
<comment type="caution">
    <text evidence="2">The sequence shown here is derived from an EMBL/GenBank/DDBJ whole genome shotgun (WGS) entry which is preliminary data.</text>
</comment>
<evidence type="ECO:0000313" key="3">
    <source>
        <dbReference type="Proteomes" id="UP000248326"/>
    </source>
</evidence>
<organism evidence="2 3">
    <name type="scientific">Deinococcus yavapaiensis KR-236</name>
    <dbReference type="NCBI Taxonomy" id="694435"/>
    <lineage>
        <taxon>Bacteria</taxon>
        <taxon>Thermotogati</taxon>
        <taxon>Deinococcota</taxon>
        <taxon>Deinococci</taxon>
        <taxon>Deinococcales</taxon>
        <taxon>Deinococcaceae</taxon>
        <taxon>Deinococcus</taxon>
    </lineage>
</organism>
<dbReference type="RefSeq" id="WP_146237437.1">
    <property type="nucleotide sequence ID" value="NZ_QJSX01000050.1"/>
</dbReference>
<dbReference type="Gene3D" id="3.60.15.10">
    <property type="entry name" value="Ribonuclease Z/Hydroxyacylglutathione hydrolase-like"/>
    <property type="match status" value="1"/>
</dbReference>
<accession>A0A318RYD4</accession>
<evidence type="ECO:0000313" key="2">
    <source>
        <dbReference type="EMBL" id="PYE47691.1"/>
    </source>
</evidence>
<dbReference type="SUPFAM" id="SSF56281">
    <property type="entry name" value="Metallo-hydrolase/oxidoreductase"/>
    <property type="match status" value="1"/>
</dbReference>
<evidence type="ECO:0000259" key="1">
    <source>
        <dbReference type="Pfam" id="PF12706"/>
    </source>
</evidence>
<dbReference type="AlphaFoldDB" id="A0A318RYD4"/>
<dbReference type="Pfam" id="PF12706">
    <property type="entry name" value="Lactamase_B_2"/>
    <property type="match status" value="1"/>
</dbReference>
<sequence length="126" mass="13218">FELRFFEVQHRVPTLAVRVEGGGKVLAYSADSVPCDALVACAREADLFVCDALVAESDGKDAARRAAALVHPTAREAGEMARAAGAKSLALVHLARFATRDRVLAEGQAAFEGQTAVPDDGTVLPV</sequence>
<reference evidence="2 3" key="1">
    <citation type="submission" date="2018-06" db="EMBL/GenBank/DDBJ databases">
        <title>Genomic Encyclopedia of Type Strains, Phase IV (KMG-IV): sequencing the most valuable type-strain genomes for metagenomic binning, comparative biology and taxonomic classification.</title>
        <authorList>
            <person name="Goeker M."/>
        </authorList>
    </citation>
    <scope>NUCLEOTIDE SEQUENCE [LARGE SCALE GENOMIC DNA]</scope>
    <source>
        <strain evidence="2 3">DSM 18048</strain>
    </source>
</reference>
<dbReference type="InterPro" id="IPR036866">
    <property type="entry name" value="RibonucZ/Hydroxyglut_hydro"/>
</dbReference>
<proteinExistence type="predicted"/>
<feature type="domain" description="Metallo-beta-lactamase" evidence="1">
    <location>
        <begin position="4"/>
        <end position="93"/>
    </location>
</feature>
<dbReference type="GO" id="GO:0042781">
    <property type="term" value="F:3'-tRNA processing endoribonuclease activity"/>
    <property type="evidence" value="ECO:0007669"/>
    <property type="project" value="TreeGrafter"/>
</dbReference>
<keyword evidence="3" id="KW-1185">Reference proteome</keyword>
<dbReference type="Proteomes" id="UP000248326">
    <property type="component" value="Unassembled WGS sequence"/>
</dbReference>
<dbReference type="PANTHER" id="PTHR46018:SF4">
    <property type="entry name" value="METALLO-HYDROLASE YHFI-RELATED"/>
    <property type="match status" value="1"/>
</dbReference>